<feature type="compositionally biased region" description="Polar residues" evidence="1">
    <location>
        <begin position="1"/>
        <end position="22"/>
    </location>
</feature>
<sequence>MIASRSLTRVQSPGQSSETNVSAVRPRASVIGIPSGVSICGAFVLDGSRLSVALRHAGGRTTAAFAPLPRRRNCSTTSMASERSLPSSALPLNLPKPISAAPSLLANCGSSIYGR</sequence>
<reference evidence="2 3" key="1">
    <citation type="journal article" date="2019" name="Nat. Plants">
        <title>Genome sequencing of Musa balbisiana reveals subgenome evolution and function divergence in polyploid bananas.</title>
        <authorList>
            <person name="Yao X."/>
        </authorList>
    </citation>
    <scope>NUCLEOTIDE SEQUENCE [LARGE SCALE GENOMIC DNA]</scope>
    <source>
        <strain evidence="3">cv. DH-PKW</strain>
        <tissue evidence="2">Leaves</tissue>
    </source>
</reference>
<gene>
    <name evidence="2" type="ORF">C4D60_Mb05t03370</name>
</gene>
<evidence type="ECO:0000313" key="3">
    <source>
        <dbReference type="Proteomes" id="UP000317650"/>
    </source>
</evidence>
<proteinExistence type="predicted"/>
<evidence type="ECO:0000256" key="1">
    <source>
        <dbReference type="SAM" id="MobiDB-lite"/>
    </source>
</evidence>
<dbReference type="AlphaFoldDB" id="A0A4S8JTD2"/>
<keyword evidence="3" id="KW-1185">Reference proteome</keyword>
<comment type="caution">
    <text evidence="2">The sequence shown here is derived from an EMBL/GenBank/DDBJ whole genome shotgun (WGS) entry which is preliminary data.</text>
</comment>
<accession>A0A4S8JTD2</accession>
<protein>
    <submittedName>
        <fullName evidence="2">Uncharacterized protein</fullName>
    </submittedName>
</protein>
<dbReference type="EMBL" id="PYDT01000003">
    <property type="protein sequence ID" value="THU65414.1"/>
    <property type="molecule type" value="Genomic_DNA"/>
</dbReference>
<evidence type="ECO:0000313" key="2">
    <source>
        <dbReference type="EMBL" id="THU65414.1"/>
    </source>
</evidence>
<feature type="region of interest" description="Disordered" evidence="1">
    <location>
        <begin position="1"/>
        <end position="23"/>
    </location>
</feature>
<name>A0A4S8JTD2_MUSBA</name>
<dbReference type="Proteomes" id="UP000317650">
    <property type="component" value="Chromosome 5"/>
</dbReference>
<organism evidence="2 3">
    <name type="scientific">Musa balbisiana</name>
    <name type="common">Banana</name>
    <dbReference type="NCBI Taxonomy" id="52838"/>
    <lineage>
        <taxon>Eukaryota</taxon>
        <taxon>Viridiplantae</taxon>
        <taxon>Streptophyta</taxon>
        <taxon>Embryophyta</taxon>
        <taxon>Tracheophyta</taxon>
        <taxon>Spermatophyta</taxon>
        <taxon>Magnoliopsida</taxon>
        <taxon>Liliopsida</taxon>
        <taxon>Zingiberales</taxon>
        <taxon>Musaceae</taxon>
        <taxon>Musa</taxon>
    </lineage>
</organism>